<dbReference type="EMBL" id="JACHXV010000051">
    <property type="protein sequence ID" value="MBB3175591.1"/>
    <property type="molecule type" value="Genomic_DNA"/>
</dbReference>
<sequence length="456" mass="47938">MPINNLPSSIQAMIQQGYLDRTLDEALRAKLGFRMIAEREPFGGKIGESMIKTRTALLPASTTPLNPADNRDITSGFGSQSYGIEQYVLRVDPYGKSMGLNLMTSGVAIGNQYLLNASKLAEQATRTIDQVARNALFGAYLGGNTVVSTTEGAAGTVIHVDDIRGFYSQVGPNGTLTAVSATYPLSVTVGNGVYELVAVQADGPNPASPVDPLIVYSQVGSNTSVAFGGISGTLTFSSNVAVTDATAGQPVIASNAPLIFRPDGSLSTSGIAKGTRLSIDAILQAKSTLEANNVPAGDDGLYVCYADPLHLTGIYRDPVFQSFTRGRLDSEEYRQGAVAELLGVKIMKTNMNPTQQTSNGVVRRAIVCGVGALVEGVYTNAGNAAVQDVVRDELRTVVNGIAHVTREPIDEAKEVVTQAWRYLGGFAAPTDALTTPAVIPTATNSALKRAAIIESF</sequence>
<proteinExistence type="predicted"/>
<evidence type="ECO:0000313" key="3">
    <source>
        <dbReference type="Proteomes" id="UP000557688"/>
    </source>
</evidence>
<organism evidence="1 3">
    <name type="scientific">Endobacter medicaginis</name>
    <dbReference type="NCBI Taxonomy" id="1181271"/>
    <lineage>
        <taxon>Bacteria</taxon>
        <taxon>Pseudomonadati</taxon>
        <taxon>Pseudomonadota</taxon>
        <taxon>Alphaproteobacteria</taxon>
        <taxon>Acetobacterales</taxon>
        <taxon>Acetobacteraceae</taxon>
        <taxon>Endobacter</taxon>
    </lineage>
</organism>
<dbReference type="Proteomes" id="UP000557688">
    <property type="component" value="Unassembled WGS sequence"/>
</dbReference>
<dbReference type="AlphaFoldDB" id="A0A839V865"/>
<gene>
    <name evidence="1" type="ORF">FHR90_003453</name>
    <name evidence="2" type="ORF">HUK83_12430</name>
</gene>
<accession>A0A839V865</accession>
<dbReference type="RefSeq" id="WP_176625220.1">
    <property type="nucleotide sequence ID" value="NZ_JABXXQ010000294.1"/>
</dbReference>
<evidence type="ECO:0000313" key="1">
    <source>
        <dbReference type="EMBL" id="MBB3175591.1"/>
    </source>
</evidence>
<evidence type="ECO:0000313" key="4">
    <source>
        <dbReference type="Proteomes" id="UP000565205"/>
    </source>
</evidence>
<dbReference type="EMBL" id="JABXXQ010000294">
    <property type="protein sequence ID" value="NVN31137.1"/>
    <property type="molecule type" value="Genomic_DNA"/>
</dbReference>
<keyword evidence="3" id="KW-1185">Reference proteome</keyword>
<protein>
    <submittedName>
        <fullName evidence="2">DUF4043 domain-containing protein</fullName>
    </submittedName>
</protein>
<reference evidence="1 3" key="2">
    <citation type="submission" date="2020-08" db="EMBL/GenBank/DDBJ databases">
        <title>Genomic Encyclopedia of Type Strains, Phase III (KMG-III): the genomes of soil and plant-associated and newly described type strains.</title>
        <authorList>
            <person name="Whitman W."/>
        </authorList>
    </citation>
    <scope>NUCLEOTIDE SEQUENCE [LARGE SCALE GENOMIC DNA]</scope>
    <source>
        <strain evidence="1 3">CECT 8088</strain>
    </source>
</reference>
<evidence type="ECO:0000313" key="2">
    <source>
        <dbReference type="EMBL" id="NVN31137.1"/>
    </source>
</evidence>
<dbReference type="Proteomes" id="UP000565205">
    <property type="component" value="Unassembled WGS sequence"/>
</dbReference>
<comment type="caution">
    <text evidence="1">The sequence shown here is derived from an EMBL/GenBank/DDBJ whole genome shotgun (WGS) entry which is preliminary data.</text>
</comment>
<reference evidence="2 4" key="1">
    <citation type="submission" date="2020-06" db="EMBL/GenBank/DDBJ databases">
        <title>Description of novel acetic acid bacteria.</title>
        <authorList>
            <person name="Sombolestani A."/>
        </authorList>
    </citation>
    <scope>NUCLEOTIDE SEQUENCE [LARGE SCALE GENOMIC DNA]</scope>
    <source>
        <strain evidence="2 4">LMG 26838</strain>
    </source>
</reference>
<name>A0A839V865_9PROT</name>